<gene>
    <name evidence="2" type="ORF">CNE99_04065</name>
</gene>
<dbReference type="PROSITE" id="PS51257">
    <property type="entry name" value="PROKAR_LIPOPROTEIN"/>
    <property type="match status" value="1"/>
</dbReference>
<dbReference type="EMBL" id="NTKD01000014">
    <property type="protein sequence ID" value="PDH40245.1"/>
    <property type="molecule type" value="Genomic_DNA"/>
</dbReference>
<dbReference type="InterPro" id="IPR022061">
    <property type="entry name" value="DUF3617"/>
</dbReference>
<name>A0A2A5WUN7_9GAMM</name>
<accession>A0A2A5WUN7</accession>
<feature type="chain" id="PRO_5012269571" description="DUF3617 domain-containing protein" evidence="1">
    <location>
        <begin position="23"/>
        <end position="143"/>
    </location>
</feature>
<evidence type="ECO:0000313" key="2">
    <source>
        <dbReference type="EMBL" id="PDH40245.1"/>
    </source>
</evidence>
<proteinExistence type="predicted"/>
<dbReference type="Pfam" id="PF12276">
    <property type="entry name" value="DUF3617"/>
    <property type="match status" value="1"/>
</dbReference>
<dbReference type="AlphaFoldDB" id="A0A2A5WUN7"/>
<feature type="signal peptide" evidence="1">
    <location>
        <begin position="1"/>
        <end position="22"/>
    </location>
</feature>
<keyword evidence="1" id="KW-0732">Signal</keyword>
<reference evidence="2 3" key="1">
    <citation type="submission" date="2017-08" db="EMBL/GenBank/DDBJ databases">
        <title>Fine stratification of microbial communities through a metagenomic profile of the photic zone.</title>
        <authorList>
            <person name="Haro-Moreno J.M."/>
            <person name="Lopez-Perez M."/>
            <person name="De La Torre J."/>
            <person name="Picazo A."/>
            <person name="Camacho A."/>
            <person name="Rodriguez-Valera F."/>
        </authorList>
    </citation>
    <scope>NUCLEOTIDE SEQUENCE [LARGE SCALE GENOMIC DNA]</scope>
    <source>
        <strain evidence="2">MED-G24</strain>
    </source>
</reference>
<evidence type="ECO:0008006" key="4">
    <source>
        <dbReference type="Google" id="ProtNLM"/>
    </source>
</evidence>
<evidence type="ECO:0000256" key="1">
    <source>
        <dbReference type="SAM" id="SignalP"/>
    </source>
</evidence>
<comment type="caution">
    <text evidence="2">The sequence shown here is derived from an EMBL/GenBank/DDBJ whole genome shotgun (WGS) entry which is preliminary data.</text>
</comment>
<sequence length="143" mass="15604">MKTTLRATFALLLGLSCTMAVAADLPKPGLYKMTGKTSSEQLPIRRTNTSEQCIEEGSFADNPKSWMSNQRDQTCEVKRYDVADGTINMKMQCEVDRGGSASIVGTGTYTGSSFEMTNVIKMNMGGMAMEMRTEVSGERQGDC</sequence>
<evidence type="ECO:0000313" key="3">
    <source>
        <dbReference type="Proteomes" id="UP000219327"/>
    </source>
</evidence>
<protein>
    <recommendedName>
        <fullName evidence="4">DUF3617 domain-containing protein</fullName>
    </recommendedName>
</protein>
<organism evidence="2 3">
    <name type="scientific">OM182 bacterium MED-G24</name>
    <dbReference type="NCBI Taxonomy" id="1986255"/>
    <lineage>
        <taxon>Bacteria</taxon>
        <taxon>Pseudomonadati</taxon>
        <taxon>Pseudomonadota</taxon>
        <taxon>Gammaproteobacteria</taxon>
        <taxon>OMG group</taxon>
        <taxon>OM182 clade</taxon>
    </lineage>
</organism>
<dbReference type="Proteomes" id="UP000219327">
    <property type="component" value="Unassembled WGS sequence"/>
</dbReference>